<name>A0ABS9EID0_9FLAO</name>
<feature type="domain" description="HTH LytTR-type" evidence="3">
    <location>
        <begin position="145"/>
        <end position="243"/>
    </location>
</feature>
<dbReference type="InterPro" id="IPR046947">
    <property type="entry name" value="LytR-like"/>
</dbReference>
<evidence type="ECO:0000313" key="4">
    <source>
        <dbReference type="EMBL" id="MCF4102538.1"/>
    </source>
</evidence>
<dbReference type="SMART" id="SM00850">
    <property type="entry name" value="LytTR"/>
    <property type="match status" value="1"/>
</dbReference>
<sequence>MTDKTKILIVEDDMIIAANISLQLTNLGYEITGIVCRGEDAILHVQENKPDILLLDIHLKGKLDGIETAKLIQSKNELSLIYLTANSDDATFSIARETHPMAFISKPLNLLELKRAIELVEAQVRKHKQEKEHRDPEIEFMDDRIFVRQNGKRIKLLLKFILYIEAERNYCNVVTEEKSYLLSSTLKSISEQLPTSLFIRVHRSYVINISRLDVVAESHIEIKRKVIPVSKTYREVLLKRIKTI</sequence>
<evidence type="ECO:0000256" key="1">
    <source>
        <dbReference type="PROSITE-ProRule" id="PRU00169"/>
    </source>
</evidence>
<dbReference type="SMART" id="SM00448">
    <property type="entry name" value="REC"/>
    <property type="match status" value="1"/>
</dbReference>
<keyword evidence="1" id="KW-0597">Phosphoprotein</keyword>
<dbReference type="Pfam" id="PF00072">
    <property type="entry name" value="Response_reg"/>
    <property type="match status" value="1"/>
</dbReference>
<dbReference type="EMBL" id="JAKGTH010000011">
    <property type="protein sequence ID" value="MCF4102538.1"/>
    <property type="molecule type" value="Genomic_DNA"/>
</dbReference>
<dbReference type="PROSITE" id="PS50110">
    <property type="entry name" value="RESPONSE_REGULATORY"/>
    <property type="match status" value="1"/>
</dbReference>
<protein>
    <submittedName>
        <fullName evidence="4">Response regulator</fullName>
    </submittedName>
</protein>
<dbReference type="Gene3D" id="2.40.50.1020">
    <property type="entry name" value="LytTr DNA-binding domain"/>
    <property type="match status" value="1"/>
</dbReference>
<keyword evidence="5" id="KW-1185">Reference proteome</keyword>
<feature type="modified residue" description="4-aspartylphosphate" evidence="1">
    <location>
        <position position="56"/>
    </location>
</feature>
<evidence type="ECO:0000259" key="2">
    <source>
        <dbReference type="PROSITE" id="PS50110"/>
    </source>
</evidence>
<comment type="caution">
    <text evidence="4">The sequence shown here is derived from an EMBL/GenBank/DDBJ whole genome shotgun (WGS) entry which is preliminary data.</text>
</comment>
<accession>A0ABS9EID0</accession>
<dbReference type="CDD" id="cd17534">
    <property type="entry name" value="REC_DC-like"/>
    <property type="match status" value="1"/>
</dbReference>
<evidence type="ECO:0000313" key="5">
    <source>
        <dbReference type="Proteomes" id="UP001179363"/>
    </source>
</evidence>
<dbReference type="InterPro" id="IPR001789">
    <property type="entry name" value="Sig_transdc_resp-reg_receiver"/>
</dbReference>
<dbReference type="PROSITE" id="PS50930">
    <property type="entry name" value="HTH_LYTTR"/>
    <property type="match status" value="1"/>
</dbReference>
<organism evidence="4 5">
    <name type="scientific">Gillisia lutea</name>
    <dbReference type="NCBI Taxonomy" id="2909668"/>
    <lineage>
        <taxon>Bacteria</taxon>
        <taxon>Pseudomonadati</taxon>
        <taxon>Bacteroidota</taxon>
        <taxon>Flavobacteriia</taxon>
        <taxon>Flavobacteriales</taxon>
        <taxon>Flavobacteriaceae</taxon>
        <taxon>Gillisia</taxon>
    </lineage>
</organism>
<proteinExistence type="predicted"/>
<reference evidence="4" key="1">
    <citation type="submission" date="2022-01" db="EMBL/GenBank/DDBJ databases">
        <title>Gillisia lutea sp. nov., isolated from marine plastic residues from the Malvarosa beach (Valencia, Spain).</title>
        <authorList>
            <person name="Vidal-Verdu A."/>
            <person name="Molina-Menor E."/>
            <person name="Satari L."/>
            <person name="Pascual J."/>
            <person name="Pereto J."/>
            <person name="Porcar M."/>
        </authorList>
    </citation>
    <scope>NUCLEOTIDE SEQUENCE</scope>
    <source>
        <strain evidence="4">M10.2A</strain>
    </source>
</reference>
<gene>
    <name evidence="4" type="ORF">L1I30_12755</name>
</gene>
<evidence type="ECO:0000259" key="3">
    <source>
        <dbReference type="PROSITE" id="PS50930"/>
    </source>
</evidence>
<dbReference type="InterPro" id="IPR007492">
    <property type="entry name" value="LytTR_DNA-bd_dom"/>
</dbReference>
<dbReference type="Gene3D" id="3.40.50.2300">
    <property type="match status" value="1"/>
</dbReference>
<dbReference type="Pfam" id="PF04397">
    <property type="entry name" value="LytTR"/>
    <property type="match status" value="1"/>
</dbReference>
<dbReference type="PANTHER" id="PTHR37299">
    <property type="entry name" value="TRANSCRIPTIONAL REGULATOR-RELATED"/>
    <property type="match status" value="1"/>
</dbReference>
<feature type="domain" description="Response regulatory" evidence="2">
    <location>
        <begin position="6"/>
        <end position="121"/>
    </location>
</feature>
<dbReference type="Proteomes" id="UP001179363">
    <property type="component" value="Unassembled WGS sequence"/>
</dbReference>
<dbReference type="RefSeq" id="WP_236134681.1">
    <property type="nucleotide sequence ID" value="NZ_JAKGTH010000011.1"/>
</dbReference>
<dbReference type="SUPFAM" id="SSF52172">
    <property type="entry name" value="CheY-like"/>
    <property type="match status" value="1"/>
</dbReference>
<dbReference type="PANTHER" id="PTHR37299:SF1">
    <property type="entry name" value="STAGE 0 SPORULATION PROTEIN A HOMOLOG"/>
    <property type="match status" value="1"/>
</dbReference>
<dbReference type="InterPro" id="IPR011006">
    <property type="entry name" value="CheY-like_superfamily"/>
</dbReference>